<reference evidence="3 4" key="1">
    <citation type="submission" date="2020-04" db="EMBL/GenBank/DDBJ databases">
        <title>Molecular characterization of pseudomonads from Agaricus bisporus reveal novel blotch 2 pathogens in Western Europe.</title>
        <authorList>
            <person name="Taparia T."/>
            <person name="Krijger M."/>
            <person name="Haynes E."/>
            <person name="Elpinstone J.G."/>
            <person name="Noble R."/>
            <person name="Van Der Wolf J."/>
        </authorList>
    </citation>
    <scope>NUCLEOTIDE SEQUENCE [LARGE SCALE GENOMIC DNA]</scope>
    <source>
        <strain evidence="1 3">P7774</strain>
        <strain evidence="2 4">P8021</strain>
    </source>
</reference>
<dbReference type="SUPFAM" id="SSF69118">
    <property type="entry name" value="AhpD-like"/>
    <property type="match status" value="1"/>
</dbReference>
<evidence type="ECO:0000313" key="1">
    <source>
        <dbReference type="EMBL" id="NWD98808.1"/>
    </source>
</evidence>
<evidence type="ECO:0000313" key="4">
    <source>
        <dbReference type="Proteomes" id="UP000585226"/>
    </source>
</evidence>
<dbReference type="InterPro" id="IPR029032">
    <property type="entry name" value="AhpD-like"/>
</dbReference>
<evidence type="ECO:0000313" key="2">
    <source>
        <dbReference type="EMBL" id="NWE92639.1"/>
    </source>
</evidence>
<sequence length="188" mass="20465">MSRLSTTNPSSAQGTTSEIYNSIKKAAGIVPNVYATIGTHCPSGLKKILELDKIIEGSTLSEAELAAIRLKVSTHAICDYCITAYAFLGQFAGLSKATIENIRTAQPTLNTKIDKLLDFVCTLLTSKGVIDFSSIQTLLSAGYTENNLIEICLVISNTTFINLVNRINNTTIDFPQFDFKNEAMEKKS</sequence>
<evidence type="ECO:0000313" key="3">
    <source>
        <dbReference type="Proteomes" id="UP000572863"/>
    </source>
</evidence>
<dbReference type="EMBL" id="JACASD010000113">
    <property type="protein sequence ID" value="NWE92639.1"/>
    <property type="molecule type" value="Genomic_DNA"/>
</dbReference>
<dbReference type="Proteomes" id="UP000585226">
    <property type="component" value="Unassembled WGS sequence"/>
</dbReference>
<dbReference type="AlphaFoldDB" id="A0A7Y8G8S6"/>
<dbReference type="Proteomes" id="UP000572863">
    <property type="component" value="Unassembled WGS sequence"/>
</dbReference>
<protein>
    <submittedName>
        <fullName evidence="2">Carboxymuconolactone decarboxylase family protein</fullName>
    </submittedName>
</protein>
<gene>
    <name evidence="1" type="ORF">HX871_30785</name>
    <name evidence="2" type="ORF">HX893_31410</name>
</gene>
<accession>A0A7Y8G8S6</accession>
<dbReference type="EMBL" id="JACARY010000089">
    <property type="protein sequence ID" value="NWD98808.1"/>
    <property type="molecule type" value="Genomic_DNA"/>
</dbReference>
<dbReference type="PANTHER" id="PTHR35446:SF3">
    <property type="entry name" value="CMD DOMAIN-CONTAINING PROTEIN"/>
    <property type="match status" value="1"/>
</dbReference>
<keyword evidence="3" id="KW-1185">Reference proteome</keyword>
<dbReference type="Gene3D" id="1.20.1290.10">
    <property type="entry name" value="AhpD-like"/>
    <property type="match status" value="1"/>
</dbReference>
<proteinExistence type="predicted"/>
<organism evidence="2 4">
    <name type="scientific">Pseudomonas reactans</name>
    <dbReference type="NCBI Taxonomy" id="117680"/>
    <lineage>
        <taxon>Bacteria</taxon>
        <taxon>Pseudomonadati</taxon>
        <taxon>Pseudomonadota</taxon>
        <taxon>Gammaproteobacteria</taxon>
        <taxon>Pseudomonadales</taxon>
        <taxon>Pseudomonadaceae</taxon>
        <taxon>Pseudomonas</taxon>
    </lineage>
</organism>
<dbReference type="PANTHER" id="PTHR35446">
    <property type="entry name" value="SI:CH211-175M2.5"/>
    <property type="match status" value="1"/>
</dbReference>
<name>A0A7Y8G8S6_9PSED</name>
<comment type="caution">
    <text evidence="2">The sequence shown here is derived from an EMBL/GenBank/DDBJ whole genome shotgun (WGS) entry which is preliminary data.</text>
</comment>
<dbReference type="RefSeq" id="WP_177062220.1">
    <property type="nucleotide sequence ID" value="NZ_JACARY010000089.1"/>
</dbReference>